<evidence type="ECO:0000256" key="5">
    <source>
        <dbReference type="ARBA" id="ARBA00022857"/>
    </source>
</evidence>
<dbReference type="InterPro" id="IPR000304">
    <property type="entry name" value="Pyrroline-COOH_reductase"/>
</dbReference>
<sequence length="157" mass="16446">MRVMPNTPALVRTGASVFVKGSKATKEDSAITKQLLESVGTCEEVPESLLDPITALSGSGPAYIYVLIEALADGAVKMGMPRDLAYRLASQTVLGAGKMVRDTKIHPGVLKDDVTSPAGSTAAGLHFLEQQGFRSAVIGAIQAATERCIQVSKTDSK</sequence>
<evidence type="ECO:0000313" key="9">
    <source>
        <dbReference type="Proteomes" id="UP001152888"/>
    </source>
</evidence>
<dbReference type="SUPFAM" id="SSF48179">
    <property type="entry name" value="6-phosphogluconate dehydrogenase C-terminal domain-like"/>
    <property type="match status" value="1"/>
</dbReference>
<dbReference type="EC" id="1.5.1.2" evidence="3"/>
<gene>
    <name evidence="8" type="ORF">ACAOBT_LOCUS3994</name>
</gene>
<dbReference type="PANTHER" id="PTHR11645:SF62">
    <property type="entry name" value="PYRROLINE-5-CARBOXYLATE REDUCTASE"/>
    <property type="match status" value="1"/>
</dbReference>
<evidence type="ECO:0000256" key="1">
    <source>
        <dbReference type="ARBA" id="ARBA00005205"/>
    </source>
</evidence>
<comment type="caution">
    <text evidence="8">The sequence shown here is derived from an EMBL/GenBank/DDBJ whole genome shotgun (WGS) entry which is preliminary data.</text>
</comment>
<name>A0A9P0K0B7_ACAOB</name>
<evidence type="ECO:0000256" key="2">
    <source>
        <dbReference type="ARBA" id="ARBA00005525"/>
    </source>
</evidence>
<evidence type="ECO:0000259" key="7">
    <source>
        <dbReference type="Pfam" id="PF14748"/>
    </source>
</evidence>
<evidence type="ECO:0000256" key="3">
    <source>
        <dbReference type="ARBA" id="ARBA00012855"/>
    </source>
</evidence>
<dbReference type="PANTHER" id="PTHR11645">
    <property type="entry name" value="PYRROLINE-5-CARBOXYLATE REDUCTASE"/>
    <property type="match status" value="1"/>
</dbReference>
<dbReference type="Pfam" id="PF14748">
    <property type="entry name" value="P5CR_dimer"/>
    <property type="match status" value="1"/>
</dbReference>
<keyword evidence="9" id="KW-1185">Reference proteome</keyword>
<dbReference type="GO" id="GO:0055129">
    <property type="term" value="P:L-proline biosynthetic process"/>
    <property type="evidence" value="ECO:0007669"/>
    <property type="project" value="TreeGrafter"/>
</dbReference>
<dbReference type="InterPro" id="IPR053790">
    <property type="entry name" value="P5CR-like_CS"/>
</dbReference>
<evidence type="ECO:0000256" key="6">
    <source>
        <dbReference type="ARBA" id="ARBA00023002"/>
    </source>
</evidence>
<keyword evidence="4" id="KW-0028">Amino-acid biosynthesis</keyword>
<dbReference type="HAMAP" id="MF_01925">
    <property type="entry name" value="P5C_reductase"/>
    <property type="match status" value="1"/>
</dbReference>
<reference evidence="8" key="1">
    <citation type="submission" date="2022-03" db="EMBL/GenBank/DDBJ databases">
        <authorList>
            <person name="Sayadi A."/>
        </authorList>
    </citation>
    <scope>NUCLEOTIDE SEQUENCE</scope>
</reference>
<comment type="pathway">
    <text evidence="1">Amino-acid biosynthesis; L-proline biosynthesis; L-proline from L-glutamate 5-semialdehyde: step 1/1.</text>
</comment>
<dbReference type="InterPro" id="IPR008927">
    <property type="entry name" value="6-PGluconate_DH-like_C_sf"/>
</dbReference>
<keyword evidence="6" id="KW-0560">Oxidoreductase</keyword>
<feature type="domain" description="Pyrroline-5-carboxylate reductase dimerisation" evidence="7">
    <location>
        <begin position="47"/>
        <end position="148"/>
    </location>
</feature>
<evidence type="ECO:0000313" key="8">
    <source>
        <dbReference type="EMBL" id="CAH1961142.1"/>
    </source>
</evidence>
<dbReference type="Proteomes" id="UP001152888">
    <property type="component" value="Unassembled WGS sequence"/>
</dbReference>
<keyword evidence="5" id="KW-0521">NADP</keyword>
<keyword evidence="4" id="KW-0641">Proline biosynthesis</keyword>
<dbReference type="InterPro" id="IPR029036">
    <property type="entry name" value="P5CR_dimer"/>
</dbReference>
<proteinExistence type="inferred from homology"/>
<comment type="similarity">
    <text evidence="2">Belongs to the pyrroline-5-carboxylate reductase family.</text>
</comment>
<evidence type="ECO:0000256" key="4">
    <source>
        <dbReference type="ARBA" id="ARBA00022650"/>
    </source>
</evidence>
<dbReference type="FunFam" id="1.10.3730.10:FF:000001">
    <property type="entry name" value="Pyrroline-5-carboxylate reductase"/>
    <property type="match status" value="1"/>
</dbReference>
<accession>A0A9P0K0B7</accession>
<dbReference type="PROSITE" id="PS00521">
    <property type="entry name" value="P5CR"/>
    <property type="match status" value="1"/>
</dbReference>
<dbReference type="GO" id="GO:0004735">
    <property type="term" value="F:pyrroline-5-carboxylate reductase activity"/>
    <property type="evidence" value="ECO:0007669"/>
    <property type="project" value="UniProtKB-EC"/>
</dbReference>
<organism evidence="8 9">
    <name type="scientific">Acanthoscelides obtectus</name>
    <name type="common">Bean weevil</name>
    <name type="synonym">Bruchus obtectus</name>
    <dbReference type="NCBI Taxonomy" id="200917"/>
    <lineage>
        <taxon>Eukaryota</taxon>
        <taxon>Metazoa</taxon>
        <taxon>Ecdysozoa</taxon>
        <taxon>Arthropoda</taxon>
        <taxon>Hexapoda</taxon>
        <taxon>Insecta</taxon>
        <taxon>Pterygota</taxon>
        <taxon>Neoptera</taxon>
        <taxon>Endopterygota</taxon>
        <taxon>Coleoptera</taxon>
        <taxon>Polyphaga</taxon>
        <taxon>Cucujiformia</taxon>
        <taxon>Chrysomeloidea</taxon>
        <taxon>Chrysomelidae</taxon>
        <taxon>Bruchinae</taxon>
        <taxon>Bruchini</taxon>
        <taxon>Acanthoscelides</taxon>
    </lineage>
</organism>
<dbReference type="Gene3D" id="3.40.50.720">
    <property type="entry name" value="NAD(P)-binding Rossmann-like Domain"/>
    <property type="match status" value="1"/>
</dbReference>
<dbReference type="Gene3D" id="1.10.3730.10">
    <property type="entry name" value="ProC C-terminal domain-like"/>
    <property type="match status" value="1"/>
</dbReference>
<dbReference type="EMBL" id="CAKOFQ010006692">
    <property type="protein sequence ID" value="CAH1961142.1"/>
    <property type="molecule type" value="Genomic_DNA"/>
</dbReference>
<protein>
    <recommendedName>
        <fullName evidence="3">pyrroline-5-carboxylate reductase</fullName>
        <ecNumber evidence="3">1.5.1.2</ecNumber>
    </recommendedName>
</protein>
<dbReference type="AlphaFoldDB" id="A0A9P0K0B7"/>
<dbReference type="OrthoDB" id="10263291at2759"/>